<evidence type="ECO:0000256" key="1">
    <source>
        <dbReference type="SAM" id="MobiDB-lite"/>
    </source>
</evidence>
<dbReference type="AlphaFoldDB" id="A0A915ERM4"/>
<name>A0A915ERM4_9BILA</name>
<organism evidence="2 3">
    <name type="scientific">Ditylenchus dipsaci</name>
    <dbReference type="NCBI Taxonomy" id="166011"/>
    <lineage>
        <taxon>Eukaryota</taxon>
        <taxon>Metazoa</taxon>
        <taxon>Ecdysozoa</taxon>
        <taxon>Nematoda</taxon>
        <taxon>Chromadorea</taxon>
        <taxon>Rhabditida</taxon>
        <taxon>Tylenchina</taxon>
        <taxon>Tylenchomorpha</taxon>
        <taxon>Sphaerularioidea</taxon>
        <taxon>Anguinidae</taxon>
        <taxon>Anguininae</taxon>
        <taxon>Ditylenchus</taxon>
    </lineage>
</organism>
<dbReference type="Proteomes" id="UP000887574">
    <property type="component" value="Unplaced"/>
</dbReference>
<reference evidence="3" key="1">
    <citation type="submission" date="2022-11" db="UniProtKB">
        <authorList>
            <consortium name="WormBaseParasite"/>
        </authorList>
    </citation>
    <scope>IDENTIFICATION</scope>
</reference>
<feature type="compositionally biased region" description="Basic and acidic residues" evidence="1">
    <location>
        <begin position="7"/>
        <end position="25"/>
    </location>
</feature>
<feature type="region of interest" description="Disordered" evidence="1">
    <location>
        <begin position="103"/>
        <end position="126"/>
    </location>
</feature>
<sequence>MPQNPDKMAKPEEQQAQRQVEEKGAEIFQPEESSITHINGSEDRKKNSRVDPQHILQDDTQPDGDHQSENGSIPTFSSQDNFLAVNSPVEPQIVLAPENLQHPERSQIHLPSPDVKTPRPNPHTKTLVQPTAAKPVKSLDAEKLKIGHKDIKNAITSEKVGKISLKDKDDQPTTLAGLINLFGGKHTPTKLPQVIAWIIKNIKCDTSGMVTIFENSEKKESPLQLASEVQKNSKNLLKITSKK</sequence>
<feature type="region of interest" description="Disordered" evidence="1">
    <location>
        <begin position="1"/>
        <end position="90"/>
    </location>
</feature>
<evidence type="ECO:0000313" key="2">
    <source>
        <dbReference type="Proteomes" id="UP000887574"/>
    </source>
</evidence>
<dbReference type="WBParaSite" id="jg9708">
    <property type="protein sequence ID" value="jg9708"/>
    <property type="gene ID" value="jg9708"/>
</dbReference>
<accession>A0A915ERM4</accession>
<feature type="compositionally biased region" description="Basic and acidic residues" evidence="1">
    <location>
        <begin position="40"/>
        <end position="52"/>
    </location>
</feature>
<protein>
    <submittedName>
        <fullName evidence="3">Phosphoprotein</fullName>
    </submittedName>
</protein>
<evidence type="ECO:0000313" key="3">
    <source>
        <dbReference type="WBParaSite" id="jg9708"/>
    </source>
</evidence>
<keyword evidence="2" id="KW-1185">Reference proteome</keyword>
<proteinExistence type="predicted"/>
<feature type="compositionally biased region" description="Polar residues" evidence="1">
    <location>
        <begin position="69"/>
        <end position="81"/>
    </location>
</feature>